<protein>
    <recommendedName>
        <fullName evidence="2">DUF8129 domain-containing protein</fullName>
    </recommendedName>
</protein>
<organism evidence="3 4">
    <name type="scientific">Citricoccus nitrophenolicus</name>
    <dbReference type="NCBI Taxonomy" id="863575"/>
    <lineage>
        <taxon>Bacteria</taxon>
        <taxon>Bacillati</taxon>
        <taxon>Actinomycetota</taxon>
        <taxon>Actinomycetes</taxon>
        <taxon>Micrococcales</taxon>
        <taxon>Micrococcaceae</taxon>
        <taxon>Citricoccus</taxon>
    </lineage>
</organism>
<evidence type="ECO:0000259" key="2">
    <source>
        <dbReference type="Pfam" id="PF26450"/>
    </source>
</evidence>
<feature type="domain" description="DUF8129" evidence="2">
    <location>
        <begin position="7"/>
        <end position="63"/>
    </location>
</feature>
<gene>
    <name evidence="3" type="ORF">ABDK96_08680</name>
</gene>
<evidence type="ECO:0000313" key="4">
    <source>
        <dbReference type="Proteomes" id="UP001484097"/>
    </source>
</evidence>
<dbReference type="Proteomes" id="UP001484097">
    <property type="component" value="Unassembled WGS sequence"/>
</dbReference>
<reference evidence="3 4" key="1">
    <citation type="submission" date="2024-05" db="EMBL/GenBank/DDBJ databases">
        <authorList>
            <person name="Yi C."/>
        </authorList>
    </citation>
    <scope>NUCLEOTIDE SEQUENCE [LARGE SCALE GENOMIC DNA]</scope>
    <source>
        <strain evidence="3 4">XS13</strain>
    </source>
</reference>
<evidence type="ECO:0000313" key="3">
    <source>
        <dbReference type="EMBL" id="MEO9247752.1"/>
    </source>
</evidence>
<feature type="region of interest" description="Disordered" evidence="1">
    <location>
        <begin position="63"/>
        <end position="113"/>
    </location>
</feature>
<dbReference type="RefSeq" id="WP_347920410.1">
    <property type="nucleotide sequence ID" value="NZ_JBDXMX010000003.1"/>
</dbReference>
<accession>A0ABV0IJQ3</accession>
<dbReference type="InterPro" id="IPR058442">
    <property type="entry name" value="DUF8129"/>
</dbReference>
<keyword evidence="4" id="KW-1185">Reference proteome</keyword>
<evidence type="ECO:0000256" key="1">
    <source>
        <dbReference type="SAM" id="MobiDB-lite"/>
    </source>
</evidence>
<sequence length="113" mass="12000">MSETPQHDQLPLPDYDHIPLGTLPTRITGLTEEQVGQLLAYETSHGNRLPVTQVLEQRIDALRNGAEPSGPVVPDTPEVSQGRGGSPVSPETAGPNVVPPFHGTPANPSQPEN</sequence>
<name>A0ABV0IJQ3_9MICC</name>
<dbReference type="EMBL" id="JBDXMX010000003">
    <property type="protein sequence ID" value="MEO9247752.1"/>
    <property type="molecule type" value="Genomic_DNA"/>
</dbReference>
<dbReference type="Pfam" id="PF26450">
    <property type="entry name" value="DUF8129"/>
    <property type="match status" value="1"/>
</dbReference>
<comment type="caution">
    <text evidence="3">The sequence shown here is derived from an EMBL/GenBank/DDBJ whole genome shotgun (WGS) entry which is preliminary data.</text>
</comment>
<proteinExistence type="predicted"/>